<name>A0A1G2CMK4_9BACT</name>
<feature type="domain" description="Nudix hydrolase" evidence="2">
    <location>
        <begin position="31"/>
        <end position="161"/>
    </location>
</feature>
<evidence type="ECO:0000259" key="2">
    <source>
        <dbReference type="PROSITE" id="PS51462"/>
    </source>
</evidence>
<dbReference type="AlphaFoldDB" id="A0A1G2CMK4"/>
<dbReference type="InterPro" id="IPR020084">
    <property type="entry name" value="NUDIX_hydrolase_CS"/>
</dbReference>
<accession>A0A1G2CMK4</accession>
<dbReference type="InterPro" id="IPR000086">
    <property type="entry name" value="NUDIX_hydrolase_dom"/>
</dbReference>
<sequence length="172" mass="19906">MTNSDEIVDIVNEVDEVLCQVPKKEAHEKGLLHRTTISEIIDSQGRWVMVKQSSDRQDAGQYVSPVGGHVRAGETEDDALKREAMEECGLADFKFKFIGKRVFNRDVLNRHENHYFILYEIYSDKEIVINEESESYKLFTEQEIKDALKNTPEVFGAAFHFVVKMFYPRLLS</sequence>
<keyword evidence="1" id="KW-0378">Hydrolase</keyword>
<dbReference type="EMBL" id="MHLB01000029">
    <property type="protein sequence ID" value="OGZ01871.1"/>
    <property type="molecule type" value="Genomic_DNA"/>
</dbReference>
<dbReference type="Pfam" id="PF00293">
    <property type="entry name" value="NUDIX"/>
    <property type="match status" value="1"/>
</dbReference>
<dbReference type="SUPFAM" id="SSF55811">
    <property type="entry name" value="Nudix"/>
    <property type="match status" value="1"/>
</dbReference>
<gene>
    <name evidence="3" type="ORF">A2946_02975</name>
</gene>
<reference evidence="3 4" key="1">
    <citation type="journal article" date="2016" name="Nat. Commun.">
        <title>Thousands of microbial genomes shed light on interconnected biogeochemical processes in an aquifer system.</title>
        <authorList>
            <person name="Anantharaman K."/>
            <person name="Brown C.T."/>
            <person name="Hug L.A."/>
            <person name="Sharon I."/>
            <person name="Castelle C.J."/>
            <person name="Probst A.J."/>
            <person name="Thomas B.C."/>
            <person name="Singh A."/>
            <person name="Wilkins M.J."/>
            <person name="Karaoz U."/>
            <person name="Brodie E.L."/>
            <person name="Williams K.H."/>
            <person name="Hubbard S.S."/>
            <person name="Banfield J.F."/>
        </authorList>
    </citation>
    <scope>NUCLEOTIDE SEQUENCE [LARGE SCALE GENOMIC DNA]</scope>
</reference>
<dbReference type="Gene3D" id="3.90.79.10">
    <property type="entry name" value="Nucleoside Triphosphate Pyrophosphohydrolase"/>
    <property type="match status" value="1"/>
</dbReference>
<organism evidence="3 4">
    <name type="scientific">Candidatus Liptonbacteria bacterium RIFCSPLOWO2_01_FULL_53_13</name>
    <dbReference type="NCBI Taxonomy" id="1798651"/>
    <lineage>
        <taxon>Bacteria</taxon>
        <taxon>Candidatus Liptoniibacteriota</taxon>
    </lineage>
</organism>
<evidence type="ECO:0000313" key="4">
    <source>
        <dbReference type="Proteomes" id="UP000178348"/>
    </source>
</evidence>
<comment type="caution">
    <text evidence="3">The sequence shown here is derived from an EMBL/GenBank/DDBJ whole genome shotgun (WGS) entry which is preliminary data.</text>
</comment>
<dbReference type="InterPro" id="IPR015797">
    <property type="entry name" value="NUDIX_hydrolase-like_dom_sf"/>
</dbReference>
<dbReference type="Proteomes" id="UP000178348">
    <property type="component" value="Unassembled WGS sequence"/>
</dbReference>
<evidence type="ECO:0000256" key="1">
    <source>
        <dbReference type="ARBA" id="ARBA00022801"/>
    </source>
</evidence>
<dbReference type="PROSITE" id="PS51462">
    <property type="entry name" value="NUDIX"/>
    <property type="match status" value="1"/>
</dbReference>
<protein>
    <recommendedName>
        <fullName evidence="2">Nudix hydrolase domain-containing protein</fullName>
    </recommendedName>
</protein>
<evidence type="ECO:0000313" key="3">
    <source>
        <dbReference type="EMBL" id="OGZ01871.1"/>
    </source>
</evidence>
<dbReference type="GO" id="GO:0016787">
    <property type="term" value="F:hydrolase activity"/>
    <property type="evidence" value="ECO:0007669"/>
    <property type="project" value="UniProtKB-KW"/>
</dbReference>
<proteinExistence type="predicted"/>
<dbReference type="PROSITE" id="PS00893">
    <property type="entry name" value="NUDIX_BOX"/>
    <property type="match status" value="1"/>
</dbReference>